<reference evidence="1" key="2">
    <citation type="submission" date="2017-06" db="EMBL/GenBank/DDBJ databases">
        <title>WGS assembly of Brachypodium distachyon.</title>
        <authorList>
            <consortium name="The International Brachypodium Initiative"/>
            <person name="Lucas S."/>
            <person name="Harmon-Smith M."/>
            <person name="Lail K."/>
            <person name="Tice H."/>
            <person name="Grimwood J."/>
            <person name="Bruce D."/>
            <person name="Barry K."/>
            <person name="Shu S."/>
            <person name="Lindquist E."/>
            <person name="Wang M."/>
            <person name="Pitluck S."/>
            <person name="Vogel J.P."/>
            <person name="Garvin D.F."/>
            <person name="Mockler T.C."/>
            <person name="Schmutz J."/>
            <person name="Rokhsar D."/>
            <person name="Bevan M.W."/>
        </authorList>
    </citation>
    <scope>NUCLEOTIDE SEQUENCE</scope>
    <source>
        <strain evidence="1">Bd21</strain>
    </source>
</reference>
<evidence type="ECO:0008006" key="4">
    <source>
        <dbReference type="Google" id="ProtNLM"/>
    </source>
</evidence>
<dbReference type="InParanoid" id="A0A0Q3H5S7"/>
<dbReference type="PANTHER" id="PTHR31286:SF166">
    <property type="entry name" value="OS01G0177800 PROTEIN"/>
    <property type="match status" value="1"/>
</dbReference>
<gene>
    <name evidence="1" type="ORF">BRADI_1g39490v3</name>
</gene>
<sequence length="186" mass="21831">MARSWGRNYHLIVEFAPNLFMAQFHSAEPMHFVIAKQPWTMGSNNLLIEWINPDEDRKFNEDYTFETLYVPIRIYGILCKIGEPSDLHLLTESMLFAKGSYILGIAKVNVLKTVKDRVRLTITESTSITAYIHYEKIGRICNFCGIMFHTVLHYSKRRELFMERIAKKQSVADIPFERFGKWMTEI</sequence>
<dbReference type="InterPro" id="IPR040256">
    <property type="entry name" value="At4g02000-like"/>
</dbReference>
<reference evidence="2" key="3">
    <citation type="submission" date="2018-08" db="UniProtKB">
        <authorList>
            <consortium name="EnsemblPlants"/>
        </authorList>
    </citation>
    <scope>IDENTIFICATION</scope>
    <source>
        <strain evidence="2">cv. Bd21</strain>
    </source>
</reference>
<dbReference type="PANTHER" id="PTHR31286">
    <property type="entry name" value="GLYCINE-RICH CELL WALL STRUCTURAL PROTEIN 1.8-LIKE"/>
    <property type="match status" value="1"/>
</dbReference>
<proteinExistence type="predicted"/>
<dbReference type="OrthoDB" id="694575at2759"/>
<keyword evidence="3" id="KW-1185">Reference proteome</keyword>
<evidence type="ECO:0000313" key="2">
    <source>
        <dbReference type="EnsemblPlants" id="KQK18239"/>
    </source>
</evidence>
<dbReference type="EMBL" id="CM000880">
    <property type="protein sequence ID" value="KQK18239.1"/>
    <property type="molecule type" value="Genomic_DNA"/>
</dbReference>
<dbReference type="Gramene" id="KQK18239">
    <property type="protein sequence ID" value="KQK18239"/>
    <property type="gene ID" value="BRADI_1g39490v3"/>
</dbReference>
<accession>A0A0Q3H5S7</accession>
<dbReference type="AlphaFoldDB" id="A0A0Q3H5S7"/>
<organism evidence="1">
    <name type="scientific">Brachypodium distachyon</name>
    <name type="common">Purple false brome</name>
    <name type="synonym">Trachynia distachya</name>
    <dbReference type="NCBI Taxonomy" id="15368"/>
    <lineage>
        <taxon>Eukaryota</taxon>
        <taxon>Viridiplantae</taxon>
        <taxon>Streptophyta</taxon>
        <taxon>Embryophyta</taxon>
        <taxon>Tracheophyta</taxon>
        <taxon>Spermatophyta</taxon>
        <taxon>Magnoliopsida</taxon>
        <taxon>Liliopsida</taxon>
        <taxon>Poales</taxon>
        <taxon>Poaceae</taxon>
        <taxon>BOP clade</taxon>
        <taxon>Pooideae</taxon>
        <taxon>Stipodae</taxon>
        <taxon>Brachypodieae</taxon>
        <taxon>Brachypodium</taxon>
    </lineage>
</organism>
<evidence type="ECO:0000313" key="3">
    <source>
        <dbReference type="Proteomes" id="UP000008810"/>
    </source>
</evidence>
<reference evidence="1 2" key="1">
    <citation type="journal article" date="2010" name="Nature">
        <title>Genome sequencing and analysis of the model grass Brachypodium distachyon.</title>
        <authorList>
            <consortium name="International Brachypodium Initiative"/>
        </authorList>
    </citation>
    <scope>NUCLEOTIDE SEQUENCE [LARGE SCALE GENOMIC DNA]</scope>
    <source>
        <strain evidence="1 2">Bd21</strain>
    </source>
</reference>
<name>A0A0Q3H5S7_BRADI</name>
<evidence type="ECO:0000313" key="1">
    <source>
        <dbReference type="EMBL" id="KQK18239.1"/>
    </source>
</evidence>
<dbReference type="Proteomes" id="UP000008810">
    <property type="component" value="Chromosome 1"/>
</dbReference>
<protein>
    <recommendedName>
        <fullName evidence="4">DUF4283 domain-containing protein</fullName>
    </recommendedName>
</protein>
<dbReference type="EnsemblPlants" id="KQK18239">
    <property type="protein sequence ID" value="KQK18239"/>
    <property type="gene ID" value="BRADI_1g39490v3"/>
</dbReference>